<dbReference type="EMBL" id="MU006812">
    <property type="protein sequence ID" value="KAF2634958.1"/>
    <property type="molecule type" value="Genomic_DNA"/>
</dbReference>
<dbReference type="OrthoDB" id="5407799at2759"/>
<feature type="compositionally biased region" description="Low complexity" evidence="1">
    <location>
        <begin position="286"/>
        <end position="300"/>
    </location>
</feature>
<protein>
    <submittedName>
        <fullName evidence="2">Uncharacterized protein</fullName>
    </submittedName>
</protein>
<feature type="compositionally biased region" description="Basic and acidic residues" evidence="1">
    <location>
        <begin position="222"/>
        <end position="252"/>
    </location>
</feature>
<dbReference type="Pfam" id="PF22586">
    <property type="entry name" value="ANCHR-like_BBOX"/>
    <property type="match status" value="1"/>
</dbReference>
<dbReference type="CDD" id="cd19817">
    <property type="entry name" value="Bbox1_ANCHR-like"/>
    <property type="match status" value="1"/>
</dbReference>
<dbReference type="PANTHER" id="PTHR46603:SF1">
    <property type="entry name" value="ABSCISSION_NOCUT CHECKPOINT REGULATOR"/>
    <property type="match status" value="1"/>
</dbReference>
<feature type="region of interest" description="Disordered" evidence="1">
    <location>
        <begin position="50"/>
        <end position="105"/>
    </location>
</feature>
<dbReference type="AlphaFoldDB" id="A0A6A6RLN7"/>
<reference evidence="2" key="1">
    <citation type="journal article" date="2020" name="Stud. Mycol.">
        <title>101 Dothideomycetes genomes: a test case for predicting lifestyles and emergence of pathogens.</title>
        <authorList>
            <person name="Haridas S."/>
            <person name="Albert R."/>
            <person name="Binder M."/>
            <person name="Bloem J."/>
            <person name="Labutti K."/>
            <person name="Salamov A."/>
            <person name="Andreopoulos B."/>
            <person name="Baker S."/>
            <person name="Barry K."/>
            <person name="Bills G."/>
            <person name="Bluhm B."/>
            <person name="Cannon C."/>
            <person name="Castanera R."/>
            <person name="Culley D."/>
            <person name="Daum C."/>
            <person name="Ezra D."/>
            <person name="Gonzalez J."/>
            <person name="Henrissat B."/>
            <person name="Kuo A."/>
            <person name="Liang C."/>
            <person name="Lipzen A."/>
            <person name="Lutzoni F."/>
            <person name="Magnuson J."/>
            <person name="Mondo S."/>
            <person name="Nolan M."/>
            <person name="Ohm R."/>
            <person name="Pangilinan J."/>
            <person name="Park H.-J."/>
            <person name="Ramirez L."/>
            <person name="Alfaro M."/>
            <person name="Sun H."/>
            <person name="Tritt A."/>
            <person name="Yoshinaga Y."/>
            <person name="Zwiers L.-H."/>
            <person name="Turgeon B."/>
            <person name="Goodwin S."/>
            <person name="Spatafora J."/>
            <person name="Crous P."/>
            <person name="Grigoriev I."/>
        </authorList>
    </citation>
    <scope>NUCLEOTIDE SEQUENCE</scope>
    <source>
        <strain evidence="2">CBS 473.64</strain>
    </source>
</reference>
<dbReference type="InterPro" id="IPR044553">
    <property type="entry name" value="Bbox1_ANCHR"/>
</dbReference>
<feature type="compositionally biased region" description="Polar residues" evidence="1">
    <location>
        <begin position="253"/>
        <end position="282"/>
    </location>
</feature>
<feature type="compositionally biased region" description="Low complexity" evidence="1">
    <location>
        <begin position="53"/>
        <end position="70"/>
    </location>
</feature>
<dbReference type="Proteomes" id="UP000799753">
    <property type="component" value="Unassembled WGS sequence"/>
</dbReference>
<feature type="compositionally biased region" description="Basic and acidic residues" evidence="1">
    <location>
        <begin position="146"/>
        <end position="169"/>
    </location>
</feature>
<dbReference type="SUPFAM" id="SSF57845">
    <property type="entry name" value="B-box zinc-binding domain"/>
    <property type="match status" value="1"/>
</dbReference>
<sequence length="393" mass="41926">MPSPTPQDDILLARLNALRQSSVSLDTSNNLTTPSEPQPAVDDLAARFARLGSASPSSSPNPSRTSTTNALKDGAPVIAPGAPSYLEGVAEGIGSGGYEGNVEDDKSLEELLSEVSLGMGKREEWDLSKTDQKDVGEMLKDIKSILPEVKRSQEEDKRQAGTAGKKGEDLMDWEDVEVDVGKGEVTAGNEGSGDEDGGDGEKKKTEDEETDDVIARIMAEIEISKKYDPPSPSSDKDSSSGDHEEAVKDTKDTPNQNPDNNELSLPSAPTSLPESTLDQTQAIEDALTARLAALSAPSSSQTDSLGLPSAPSFSPEKKPPKVHASIAKAVDDEIDTWCIICNDDATLKCIGCDNDLYCHNCWMEGHRGESAGLEERRHKAVLYEKKKSQAAAS</sequence>
<evidence type="ECO:0000313" key="2">
    <source>
        <dbReference type="EMBL" id="KAF2634958.1"/>
    </source>
</evidence>
<accession>A0A6A6RLN7</accession>
<dbReference type="PANTHER" id="PTHR46603">
    <property type="entry name" value="ABSCISSION/NOCUT CHECKPOINT REGULATOR"/>
    <property type="match status" value="1"/>
</dbReference>
<evidence type="ECO:0000313" key="3">
    <source>
        <dbReference type="Proteomes" id="UP000799753"/>
    </source>
</evidence>
<proteinExistence type="predicted"/>
<evidence type="ECO:0000256" key="1">
    <source>
        <dbReference type="SAM" id="MobiDB-lite"/>
    </source>
</evidence>
<name>A0A6A6RLN7_9PLEO</name>
<gene>
    <name evidence="2" type="ORF">P280DRAFT_207003</name>
</gene>
<feature type="region of interest" description="Disordered" evidence="1">
    <location>
        <begin position="146"/>
        <end position="320"/>
    </location>
</feature>
<keyword evidence="3" id="KW-1185">Reference proteome</keyword>
<organism evidence="2 3">
    <name type="scientific">Massarina eburnea CBS 473.64</name>
    <dbReference type="NCBI Taxonomy" id="1395130"/>
    <lineage>
        <taxon>Eukaryota</taxon>
        <taxon>Fungi</taxon>
        <taxon>Dikarya</taxon>
        <taxon>Ascomycota</taxon>
        <taxon>Pezizomycotina</taxon>
        <taxon>Dothideomycetes</taxon>
        <taxon>Pleosporomycetidae</taxon>
        <taxon>Pleosporales</taxon>
        <taxon>Massarineae</taxon>
        <taxon>Massarinaceae</taxon>
        <taxon>Massarina</taxon>
    </lineage>
</organism>